<dbReference type="RefSeq" id="WP_310175635.1">
    <property type="nucleotide sequence ID" value="NZ_BAABHE010000002.1"/>
</dbReference>
<feature type="domain" description="DUF1648" evidence="2">
    <location>
        <begin position="59"/>
        <end position="104"/>
    </location>
</feature>
<keyword evidence="1" id="KW-0472">Membrane</keyword>
<comment type="caution">
    <text evidence="3">The sequence shown here is derived from an EMBL/GenBank/DDBJ whole genome shotgun (WGS) entry which is preliminary data.</text>
</comment>
<accession>A0ABU2B4B6</accession>
<feature type="transmembrane region" description="Helical" evidence="1">
    <location>
        <begin position="97"/>
        <end position="117"/>
    </location>
</feature>
<feature type="transmembrane region" description="Helical" evidence="1">
    <location>
        <begin position="51"/>
        <end position="69"/>
    </location>
</feature>
<dbReference type="Pfam" id="PF07853">
    <property type="entry name" value="DUF1648"/>
    <property type="match status" value="1"/>
</dbReference>
<reference evidence="3 4" key="1">
    <citation type="submission" date="2023-07" db="EMBL/GenBank/DDBJ databases">
        <title>Sequencing the genomes of 1000 actinobacteria strains.</title>
        <authorList>
            <person name="Klenk H.-P."/>
        </authorList>
    </citation>
    <scope>NUCLEOTIDE SEQUENCE [LARGE SCALE GENOMIC DNA]</scope>
    <source>
        <strain evidence="3 4">DSM 22966</strain>
    </source>
</reference>
<proteinExistence type="predicted"/>
<evidence type="ECO:0000256" key="1">
    <source>
        <dbReference type="SAM" id="Phobius"/>
    </source>
</evidence>
<dbReference type="InterPro" id="IPR012867">
    <property type="entry name" value="DUF1648"/>
</dbReference>
<protein>
    <submittedName>
        <fullName evidence="3">Membrane protein</fullName>
    </submittedName>
</protein>
<dbReference type="EMBL" id="JAVDYJ010000001">
    <property type="protein sequence ID" value="MDR7348442.1"/>
    <property type="molecule type" value="Genomic_DNA"/>
</dbReference>
<gene>
    <name evidence="3" type="ORF">J2S62_002699</name>
</gene>
<evidence type="ECO:0000259" key="2">
    <source>
        <dbReference type="Pfam" id="PF07853"/>
    </source>
</evidence>
<organism evidence="3 4">
    <name type="scientific">Enteractinococcus fodinae</name>
    <dbReference type="NCBI Taxonomy" id="684663"/>
    <lineage>
        <taxon>Bacteria</taxon>
        <taxon>Bacillati</taxon>
        <taxon>Actinomycetota</taxon>
        <taxon>Actinomycetes</taxon>
        <taxon>Micrococcales</taxon>
        <taxon>Micrococcaceae</taxon>
    </lineage>
</organism>
<evidence type="ECO:0000313" key="4">
    <source>
        <dbReference type="Proteomes" id="UP001183794"/>
    </source>
</evidence>
<name>A0ABU2B4B6_9MICC</name>
<keyword evidence="4" id="KW-1185">Reference proteome</keyword>
<feature type="transmembrane region" description="Helical" evidence="1">
    <location>
        <begin position="143"/>
        <end position="164"/>
    </location>
</feature>
<keyword evidence="1" id="KW-0812">Transmembrane</keyword>
<dbReference type="Proteomes" id="UP001183794">
    <property type="component" value="Unassembled WGS sequence"/>
</dbReference>
<keyword evidence="1" id="KW-1133">Transmembrane helix</keyword>
<feature type="transmembrane region" description="Helical" evidence="1">
    <location>
        <begin position="170"/>
        <end position="188"/>
    </location>
</feature>
<evidence type="ECO:0000313" key="3">
    <source>
        <dbReference type="EMBL" id="MDR7348442.1"/>
    </source>
</evidence>
<sequence>MEDTSAHEPAHTYVEAIRRGVPFRDEEGVLHYPTKRSRPQPTFTLDTFHRFLLISSVVVAIGYTIWMIFRIPSMPDQLPMHFAADGSVNRYGSPWELLIPAALLLATILGCALLTRYPRIFNYGTGKTTENNIQTHYKNGVQLMVWMTFSATVLLIISLGGIAGDWAMTPAIWIGLGLFVIPILFFTLRMPKH</sequence>